<keyword evidence="3" id="KW-0808">Transferase</keyword>
<keyword evidence="10" id="KW-1185">Reference proteome</keyword>
<sequence length="436" mass="50576">MESPIIFSHVRLFIFAFIISVYCALFYTMITCQYNSDFASFYSSALAARQGHNPYQTIFTSFLPIKTQSLINLNPPIILLLFYPLTYFSYPVALNIWLVLSIIMGLIGAWYTFKIVFAQNFIKKNWLSLYATYLFFFFTLICLSTNQVGTLLLLCLMLGYYFYLKNDDYLAGILWGFIIGLKLFPGLLFFYVLRQNRIKLFIIMLAAVAFCFLIPLLIYGPTVYSQFYNAMIGIEWYENLWNASVLAFIHRLFAEINYIDWVMPTYIIVLFVSLIGYLWSLTSNGTSDDINHQPFCLTLVTMLILSPLGWVYYFPILLFPLMLLWASIMQEKEPLSQSAKIWLTGLFLLNFPTAGITTMQVVHYDDKTQLIPFYFFGLVVLIYLLTVNKKYLPGNNDVIIDEQKNSFLLITFLIMAFSFIIPSTGFLLRLSRACVY</sequence>
<evidence type="ECO:0000256" key="5">
    <source>
        <dbReference type="ARBA" id="ARBA00022989"/>
    </source>
</evidence>
<comment type="caution">
    <text evidence="9">The sequence shown here is derived from an EMBL/GenBank/DDBJ whole genome shotgun (WGS) entry which is preliminary data.</text>
</comment>
<feature type="transmembrane region" description="Helical" evidence="8">
    <location>
        <begin position="200"/>
        <end position="221"/>
    </location>
</feature>
<evidence type="ECO:0000256" key="3">
    <source>
        <dbReference type="ARBA" id="ARBA00022679"/>
    </source>
</evidence>
<evidence type="ECO:0000313" key="9">
    <source>
        <dbReference type="EMBL" id="MCL9682658.1"/>
    </source>
</evidence>
<keyword evidence="6 8" id="KW-0472">Membrane</keyword>
<feature type="transmembrane region" description="Helical" evidence="8">
    <location>
        <begin position="370"/>
        <end position="387"/>
    </location>
</feature>
<accession>A0A9X2IBC8</accession>
<evidence type="ECO:0000256" key="7">
    <source>
        <dbReference type="ARBA" id="ARBA00024033"/>
    </source>
</evidence>
<dbReference type="GO" id="GO:0005886">
    <property type="term" value="C:plasma membrane"/>
    <property type="evidence" value="ECO:0007669"/>
    <property type="project" value="UniProtKB-SubCell"/>
</dbReference>
<dbReference type="InterPro" id="IPR018584">
    <property type="entry name" value="GT87"/>
</dbReference>
<evidence type="ECO:0000256" key="8">
    <source>
        <dbReference type="SAM" id="Phobius"/>
    </source>
</evidence>
<feature type="transmembrane region" description="Helical" evidence="8">
    <location>
        <begin position="92"/>
        <end position="113"/>
    </location>
</feature>
<dbReference type="RefSeq" id="WP_250421403.1">
    <property type="nucleotide sequence ID" value="NZ_JAJKBJ010000001.1"/>
</dbReference>
<gene>
    <name evidence="9" type="ORF">LOX96_00975</name>
</gene>
<feature type="transmembrane region" description="Helical" evidence="8">
    <location>
        <begin position="169"/>
        <end position="193"/>
    </location>
</feature>
<dbReference type="Proteomes" id="UP001139721">
    <property type="component" value="Unassembled WGS sequence"/>
</dbReference>
<dbReference type="Pfam" id="PF09594">
    <property type="entry name" value="GT87"/>
    <property type="match status" value="1"/>
</dbReference>
<evidence type="ECO:0000256" key="1">
    <source>
        <dbReference type="ARBA" id="ARBA00004651"/>
    </source>
</evidence>
<dbReference type="EMBL" id="JAJKBJ010000001">
    <property type="protein sequence ID" value="MCL9682658.1"/>
    <property type="molecule type" value="Genomic_DNA"/>
</dbReference>
<organism evidence="9 10">
    <name type="scientific">Legionella maioricensis</name>
    <dbReference type="NCBI Taxonomy" id="2896528"/>
    <lineage>
        <taxon>Bacteria</taxon>
        <taxon>Pseudomonadati</taxon>
        <taxon>Pseudomonadota</taxon>
        <taxon>Gammaproteobacteria</taxon>
        <taxon>Legionellales</taxon>
        <taxon>Legionellaceae</taxon>
        <taxon>Legionella</taxon>
    </lineage>
</organism>
<feature type="transmembrane region" description="Helical" evidence="8">
    <location>
        <begin position="407"/>
        <end position="428"/>
    </location>
</feature>
<keyword evidence="2" id="KW-1003">Cell membrane</keyword>
<evidence type="ECO:0000256" key="2">
    <source>
        <dbReference type="ARBA" id="ARBA00022475"/>
    </source>
</evidence>
<dbReference type="GO" id="GO:0016758">
    <property type="term" value="F:hexosyltransferase activity"/>
    <property type="evidence" value="ECO:0007669"/>
    <property type="project" value="InterPro"/>
</dbReference>
<name>A0A9X2IBC8_9GAMM</name>
<feature type="transmembrane region" description="Helical" evidence="8">
    <location>
        <begin position="12"/>
        <end position="30"/>
    </location>
</feature>
<evidence type="ECO:0000313" key="10">
    <source>
        <dbReference type="Proteomes" id="UP001139721"/>
    </source>
</evidence>
<feature type="transmembrane region" description="Helical" evidence="8">
    <location>
        <begin position="341"/>
        <end position="364"/>
    </location>
</feature>
<feature type="transmembrane region" description="Helical" evidence="8">
    <location>
        <begin position="134"/>
        <end position="163"/>
    </location>
</feature>
<protein>
    <submittedName>
        <fullName evidence="9">DUF2029 domain-containing protein</fullName>
    </submittedName>
</protein>
<keyword evidence="4 8" id="KW-0812">Transmembrane</keyword>
<evidence type="ECO:0000256" key="6">
    <source>
        <dbReference type="ARBA" id="ARBA00023136"/>
    </source>
</evidence>
<feature type="transmembrane region" description="Helical" evidence="8">
    <location>
        <begin position="310"/>
        <end position="329"/>
    </location>
</feature>
<evidence type="ECO:0000256" key="4">
    <source>
        <dbReference type="ARBA" id="ARBA00022692"/>
    </source>
</evidence>
<proteinExistence type="inferred from homology"/>
<reference evidence="9" key="1">
    <citation type="submission" date="2021-11" db="EMBL/GenBank/DDBJ databases">
        <title>Legionella maioricencis sp. nov., a new species isolated from hot water samples in Mallorca.</title>
        <authorList>
            <person name="Crespi S."/>
            <person name="Drasar V."/>
            <person name="Salva-Serra F."/>
            <person name="Jaen-Luchoro D."/>
            <person name="Pineiro-Iglesias B."/>
            <person name="Aliaga F."/>
            <person name="Fernandez-Juarez V."/>
            <person name="Coll G."/>
            <person name="Moore E.R.B."/>
            <person name="Bennasar-Figueras A."/>
        </authorList>
    </citation>
    <scope>NUCLEOTIDE SEQUENCE</scope>
    <source>
        <strain evidence="9">HCPI-6</strain>
    </source>
</reference>
<comment type="subcellular location">
    <subcellularLocation>
        <location evidence="1">Cell membrane</location>
        <topology evidence="1">Multi-pass membrane protein</topology>
    </subcellularLocation>
</comment>
<dbReference type="AlphaFoldDB" id="A0A9X2IBC8"/>
<feature type="transmembrane region" description="Helical" evidence="8">
    <location>
        <begin position="261"/>
        <end position="279"/>
    </location>
</feature>
<comment type="similarity">
    <text evidence="7">Belongs to the glycosyltransferase 87 family.</text>
</comment>
<keyword evidence="5 8" id="KW-1133">Transmembrane helix</keyword>